<dbReference type="AlphaFoldDB" id="A0A158KUA8"/>
<evidence type="ECO:0000313" key="2">
    <source>
        <dbReference type="EMBL" id="SAL84303.1"/>
    </source>
</evidence>
<keyword evidence="3" id="KW-1185">Reference proteome</keyword>
<feature type="region of interest" description="Disordered" evidence="1">
    <location>
        <begin position="136"/>
        <end position="203"/>
    </location>
</feature>
<dbReference type="EMBL" id="FCON02000156">
    <property type="protein sequence ID" value="SAL84303.1"/>
    <property type="molecule type" value="Genomic_DNA"/>
</dbReference>
<feature type="region of interest" description="Disordered" evidence="1">
    <location>
        <begin position="297"/>
        <end position="318"/>
    </location>
</feature>
<feature type="region of interest" description="Disordered" evidence="1">
    <location>
        <begin position="236"/>
        <end position="276"/>
    </location>
</feature>
<dbReference type="Proteomes" id="UP000054770">
    <property type="component" value="Unassembled WGS sequence"/>
</dbReference>
<evidence type="ECO:0000256" key="1">
    <source>
        <dbReference type="SAM" id="MobiDB-lite"/>
    </source>
</evidence>
<accession>A0A158KUA8</accession>
<feature type="compositionally biased region" description="Low complexity" evidence="1">
    <location>
        <begin position="168"/>
        <end position="184"/>
    </location>
</feature>
<comment type="caution">
    <text evidence="2">The sequence shown here is derived from an EMBL/GenBank/DDBJ whole genome shotgun (WGS) entry which is preliminary data.</text>
</comment>
<evidence type="ECO:0000313" key="3">
    <source>
        <dbReference type="Proteomes" id="UP000054770"/>
    </source>
</evidence>
<feature type="compositionally biased region" description="Low complexity" evidence="1">
    <location>
        <begin position="147"/>
        <end position="161"/>
    </location>
</feature>
<gene>
    <name evidence="2" type="ORF">AWB68_07249</name>
</gene>
<proteinExistence type="predicted"/>
<reference evidence="2" key="1">
    <citation type="submission" date="2016-01" db="EMBL/GenBank/DDBJ databases">
        <authorList>
            <person name="Peeters C."/>
        </authorList>
    </citation>
    <scope>NUCLEOTIDE SEQUENCE [LARGE SCALE GENOMIC DNA]</scope>
    <source>
        <strain evidence="2">LMG 22940</strain>
    </source>
</reference>
<protein>
    <submittedName>
        <fullName evidence="2">Uncharacterized protein</fullName>
    </submittedName>
</protein>
<name>A0A158KUA8_9BURK</name>
<organism evidence="2 3">
    <name type="scientific">Caballeronia choica</name>
    <dbReference type="NCBI Taxonomy" id="326476"/>
    <lineage>
        <taxon>Bacteria</taxon>
        <taxon>Pseudomonadati</taxon>
        <taxon>Pseudomonadota</taxon>
        <taxon>Betaproteobacteria</taxon>
        <taxon>Burkholderiales</taxon>
        <taxon>Burkholderiaceae</taxon>
        <taxon>Caballeronia</taxon>
    </lineage>
</organism>
<sequence>MSRSNYSMQLDSVICAQCGTTSRSAQDTCPRCNADREGAIFTAGALRLVGEVPRAGWLVTTVRRNAITSYPSIREQGEPAPEPERRRTLTGVLTTGGIVVGLAIGAYLHANSGNPNKAPGAVAALSSGGSIAVESRAPTASIPQGSPPIVSTSSVAAAPPAHATTDRNAAPSPHAAANLASNPPTNSPQAAKPTPSATRATTVASREISVAAPQVAKPPPPTRAATVASREISVAAPQVAKPPPPTRATTVASRETQVAAPQPAKLPPPPTRVAANDAPRGISVARSVSVTRTALAHHDLTSARRHMRDLSEDEQRSPELQRLADQLARLEHQRDAALQRARTCAATKASTCVVRNANQALALDARNPQATTLLRRASAFPKPAPVRANIVAADTETDTAANRHTYPFESSVGIDHSQTEQPSFTWFGWGVPTVSKGRGEAH</sequence>